<evidence type="ECO:0000259" key="2">
    <source>
        <dbReference type="SMART" id="SM00093"/>
    </source>
</evidence>
<organism evidence="3 4">
    <name type="scientific">Strongyloides papillosus</name>
    <name type="common">Intestinal threadworm</name>
    <dbReference type="NCBI Taxonomy" id="174720"/>
    <lineage>
        <taxon>Eukaryota</taxon>
        <taxon>Metazoa</taxon>
        <taxon>Ecdysozoa</taxon>
        <taxon>Nematoda</taxon>
        <taxon>Chromadorea</taxon>
        <taxon>Rhabditida</taxon>
        <taxon>Tylenchina</taxon>
        <taxon>Panagrolaimomorpha</taxon>
        <taxon>Strongyloidoidea</taxon>
        <taxon>Strongyloididae</taxon>
        <taxon>Strongyloides</taxon>
    </lineage>
</organism>
<dbReference type="Gene3D" id="2.30.39.10">
    <property type="entry name" value="Alpha-1-antitrypsin, domain 1"/>
    <property type="match status" value="1"/>
</dbReference>
<dbReference type="InterPro" id="IPR042178">
    <property type="entry name" value="Serpin_sf_1"/>
</dbReference>
<dbReference type="PROSITE" id="PS00284">
    <property type="entry name" value="SERPIN"/>
    <property type="match status" value="1"/>
</dbReference>
<evidence type="ECO:0000313" key="4">
    <source>
        <dbReference type="WBParaSite" id="SPAL_0001717300.1"/>
    </source>
</evidence>
<evidence type="ECO:0000313" key="3">
    <source>
        <dbReference type="Proteomes" id="UP000046392"/>
    </source>
</evidence>
<proteinExistence type="inferred from homology"/>
<dbReference type="AlphaFoldDB" id="A0A0N5CH51"/>
<dbReference type="InterPro" id="IPR042185">
    <property type="entry name" value="Serpin_sf_2"/>
</dbReference>
<comment type="similarity">
    <text evidence="1">Belongs to the serpin family.</text>
</comment>
<dbReference type="PANTHER" id="PTHR11461:SF372">
    <property type="entry name" value="ACCESSORY GLAND PROTEIN ACP76A-RELATED"/>
    <property type="match status" value="1"/>
</dbReference>
<dbReference type="GO" id="GO:0005615">
    <property type="term" value="C:extracellular space"/>
    <property type="evidence" value="ECO:0007669"/>
    <property type="project" value="InterPro"/>
</dbReference>
<dbReference type="CDD" id="cd00172">
    <property type="entry name" value="serpin"/>
    <property type="match status" value="1"/>
</dbReference>
<dbReference type="InterPro" id="IPR000215">
    <property type="entry name" value="Serpin_fam"/>
</dbReference>
<accession>A0A0N5CH51</accession>
<dbReference type="SMART" id="SM00093">
    <property type="entry name" value="SERPIN"/>
    <property type="match status" value="1"/>
</dbReference>
<dbReference type="SUPFAM" id="SSF56574">
    <property type="entry name" value="Serpins"/>
    <property type="match status" value="1"/>
</dbReference>
<dbReference type="InterPro" id="IPR023796">
    <property type="entry name" value="Serpin_dom"/>
</dbReference>
<dbReference type="InterPro" id="IPR023795">
    <property type="entry name" value="Serpin_CS"/>
</dbReference>
<dbReference type="Pfam" id="PF00079">
    <property type="entry name" value="Serpin"/>
    <property type="match status" value="1"/>
</dbReference>
<protein>
    <submittedName>
        <fullName evidence="4">SERPIN domain-containing protein</fullName>
    </submittedName>
</protein>
<dbReference type="InterPro" id="IPR036186">
    <property type="entry name" value="Serpin_sf"/>
</dbReference>
<dbReference type="PANTHER" id="PTHR11461">
    <property type="entry name" value="SERINE PROTEASE INHIBITOR, SERPIN"/>
    <property type="match status" value="1"/>
</dbReference>
<sequence length="373" mass="42930">MSTKNDAILETQAIFTIDVLKQLILSEDEIVFSPYSLTLALAMCYVGARGKTETEFNKLLSPYSEKEEYFRMLKNSIEDVHKNSCNLGSISVANRIFLQNDYAVEEKFKNDIENYLAASFENVDFNDGEKSAKIINDFISNATNHKIKNLIRPNSFSTYTRAIITNALYFKCQWNQIFCEQLTVDDEFYITKSEKKIVKMMNRKSLSLYGSNNNFHIVKLPYIRTDIEFVLILPKERNKLHSLLRKMDRNSFINVIRPTYSQKEVILTMPKFRTEATCNMKSVLNKMGLVLPFNETANFTGITSAEKIWVEDVFHKVFIDVNEKGTEAAAATIIRLSGGGRLPEMEKIIVKADHPFLYVILNKEKILFSGIYQ</sequence>
<evidence type="ECO:0000256" key="1">
    <source>
        <dbReference type="RuleBase" id="RU000411"/>
    </source>
</evidence>
<dbReference type="STRING" id="174720.A0A0N5CH51"/>
<dbReference type="Proteomes" id="UP000046392">
    <property type="component" value="Unplaced"/>
</dbReference>
<dbReference type="GO" id="GO:0004867">
    <property type="term" value="F:serine-type endopeptidase inhibitor activity"/>
    <property type="evidence" value="ECO:0007669"/>
    <property type="project" value="InterPro"/>
</dbReference>
<reference evidence="4" key="1">
    <citation type="submission" date="2017-02" db="UniProtKB">
        <authorList>
            <consortium name="WormBaseParasite"/>
        </authorList>
    </citation>
    <scope>IDENTIFICATION</scope>
</reference>
<feature type="domain" description="Serpin" evidence="2">
    <location>
        <begin position="17"/>
        <end position="372"/>
    </location>
</feature>
<dbReference type="Gene3D" id="3.30.497.10">
    <property type="entry name" value="Antithrombin, subunit I, domain 2"/>
    <property type="match status" value="1"/>
</dbReference>
<keyword evidence="3" id="KW-1185">Reference proteome</keyword>
<dbReference type="WBParaSite" id="SPAL_0001717300.1">
    <property type="protein sequence ID" value="SPAL_0001717300.1"/>
    <property type="gene ID" value="SPAL_0001717300"/>
</dbReference>
<name>A0A0N5CH51_STREA</name>